<comment type="caution">
    <text evidence="1">The sequence shown here is derived from an EMBL/GenBank/DDBJ whole genome shotgun (WGS) entry which is preliminary data.</text>
</comment>
<accession>A0A930B8S5</accession>
<reference evidence="1" key="1">
    <citation type="submission" date="2020-04" db="EMBL/GenBank/DDBJ databases">
        <title>Deep metagenomics examines the oral microbiome during advanced dental caries in children, revealing novel taxa and co-occurrences with host molecules.</title>
        <authorList>
            <person name="Baker J.L."/>
            <person name="Morton J.T."/>
            <person name="Dinis M."/>
            <person name="Alvarez R."/>
            <person name="Tran N.C."/>
            <person name="Knight R."/>
            <person name="Edlund A."/>
        </authorList>
    </citation>
    <scope>NUCLEOTIDE SEQUENCE</scope>
    <source>
        <strain evidence="1">JCVI_32_bin.14</strain>
    </source>
</reference>
<protein>
    <submittedName>
        <fullName evidence="1">Uncharacterized protein</fullName>
    </submittedName>
</protein>
<proteinExistence type="predicted"/>
<organism evidence="1 2">
    <name type="scientific">Dialister invisus</name>
    <dbReference type="NCBI Taxonomy" id="218538"/>
    <lineage>
        <taxon>Bacteria</taxon>
        <taxon>Bacillati</taxon>
        <taxon>Bacillota</taxon>
        <taxon>Negativicutes</taxon>
        <taxon>Veillonellales</taxon>
        <taxon>Veillonellaceae</taxon>
        <taxon>Dialister</taxon>
    </lineage>
</organism>
<gene>
    <name evidence="1" type="ORF">HXL70_06115</name>
</gene>
<sequence>MKAAQMTREDEIRSISQKYEMDKEKVRDILERGVRYADADKAALFACMTGKDIEEVLALRREEPWGRVQVRLGITGDRYDEKYFRHRARRLHRFYGVEEDRAFNALKEGYPNHWIRLAYLLEVKTGKKMEEILAVKKKTMKWKEWAEINLGVKPEDFSQWIMETRNPALKPK</sequence>
<dbReference type="EMBL" id="JABZMK010000036">
    <property type="protein sequence ID" value="MBF1129605.1"/>
    <property type="molecule type" value="Genomic_DNA"/>
</dbReference>
<dbReference type="RefSeq" id="WP_273348839.1">
    <property type="nucleotide sequence ID" value="NZ_CAKVSM010000082.1"/>
</dbReference>
<evidence type="ECO:0000313" key="1">
    <source>
        <dbReference type="EMBL" id="MBF1129605.1"/>
    </source>
</evidence>
<dbReference type="Proteomes" id="UP000757890">
    <property type="component" value="Unassembled WGS sequence"/>
</dbReference>
<evidence type="ECO:0000313" key="2">
    <source>
        <dbReference type="Proteomes" id="UP000757890"/>
    </source>
</evidence>
<dbReference type="AlphaFoldDB" id="A0A930B8S5"/>
<name>A0A930B8S5_9FIRM</name>